<evidence type="ECO:0000313" key="5">
    <source>
        <dbReference type="Proteomes" id="UP001240447"/>
    </source>
</evidence>
<keyword evidence="4" id="KW-0238">DNA-binding</keyword>
<sequence>MSPVPSPVPSAAPDAAARLRVLVVDDERHALDELSYLLGLDPRVGAVRATDSAAEALRILQEGTVDGVFSDIRMPGLTGLDLARVLAQFKHPPPVVFVTAYDEHAVDAFELDVVDYVLKPVRPERLAEAVRRIIDTRDTSAPDVDDTIAVELGGVTRFVSRADVRYVEAQGDYARLHTASGSHLVRVPLSSLEEEWAASGFVRIHRSLLVALSHISEVRMDSGRCTVVVGDQELAVSRRHTRELRDLLIRRARPRAER</sequence>
<evidence type="ECO:0000259" key="2">
    <source>
        <dbReference type="PROSITE" id="PS50110"/>
    </source>
</evidence>
<feature type="modified residue" description="4-aspartylphosphate" evidence="1">
    <location>
        <position position="71"/>
    </location>
</feature>
<organism evidence="4 5">
    <name type="scientific">Nocardioides massiliensis</name>
    <dbReference type="NCBI Taxonomy" id="1325935"/>
    <lineage>
        <taxon>Bacteria</taxon>
        <taxon>Bacillati</taxon>
        <taxon>Actinomycetota</taxon>
        <taxon>Actinomycetes</taxon>
        <taxon>Propionibacteriales</taxon>
        <taxon>Nocardioidaceae</taxon>
        <taxon>Nocardioides</taxon>
    </lineage>
</organism>
<dbReference type="GO" id="GO:0003677">
    <property type="term" value="F:DNA binding"/>
    <property type="evidence" value="ECO:0007669"/>
    <property type="project" value="UniProtKB-KW"/>
</dbReference>
<proteinExistence type="predicted"/>
<comment type="caution">
    <text evidence="4">The sequence shown here is derived from an EMBL/GenBank/DDBJ whole genome shotgun (WGS) entry which is preliminary data.</text>
</comment>
<reference evidence="4 5" key="1">
    <citation type="submission" date="2023-07" db="EMBL/GenBank/DDBJ databases">
        <title>Sequencing the genomes of 1000 actinobacteria strains.</title>
        <authorList>
            <person name="Klenk H.-P."/>
        </authorList>
    </citation>
    <scope>NUCLEOTIDE SEQUENCE [LARGE SCALE GENOMIC DNA]</scope>
    <source>
        <strain evidence="4 5">GD13</strain>
    </source>
</reference>
<accession>A0ABT9NL54</accession>
<dbReference type="Gene3D" id="3.40.50.2300">
    <property type="match status" value="1"/>
</dbReference>
<dbReference type="InterPro" id="IPR011006">
    <property type="entry name" value="CheY-like_superfamily"/>
</dbReference>
<dbReference type="InterPro" id="IPR007492">
    <property type="entry name" value="LytTR_DNA-bd_dom"/>
</dbReference>
<keyword evidence="1" id="KW-0597">Phosphoprotein</keyword>
<evidence type="ECO:0000313" key="4">
    <source>
        <dbReference type="EMBL" id="MDP9820952.1"/>
    </source>
</evidence>
<feature type="domain" description="HTH LytTR-type" evidence="3">
    <location>
        <begin position="148"/>
        <end position="250"/>
    </location>
</feature>
<dbReference type="SMART" id="SM00850">
    <property type="entry name" value="LytTR"/>
    <property type="match status" value="1"/>
</dbReference>
<dbReference type="Pfam" id="PF04397">
    <property type="entry name" value="LytTR"/>
    <property type="match status" value="1"/>
</dbReference>
<dbReference type="SUPFAM" id="SSF52172">
    <property type="entry name" value="CheY-like"/>
    <property type="match status" value="1"/>
</dbReference>
<protein>
    <submittedName>
        <fullName evidence="4">DNA-binding LytR/AlgR family response regulator</fullName>
    </submittedName>
</protein>
<dbReference type="PANTHER" id="PTHR37299:SF1">
    <property type="entry name" value="STAGE 0 SPORULATION PROTEIN A HOMOLOG"/>
    <property type="match status" value="1"/>
</dbReference>
<dbReference type="Proteomes" id="UP001240447">
    <property type="component" value="Unassembled WGS sequence"/>
</dbReference>
<evidence type="ECO:0000259" key="3">
    <source>
        <dbReference type="PROSITE" id="PS50930"/>
    </source>
</evidence>
<feature type="domain" description="Response regulatory" evidence="2">
    <location>
        <begin position="20"/>
        <end position="134"/>
    </location>
</feature>
<dbReference type="EMBL" id="JAUSQM010000001">
    <property type="protein sequence ID" value="MDP9820952.1"/>
    <property type="molecule type" value="Genomic_DNA"/>
</dbReference>
<name>A0ABT9NL54_9ACTN</name>
<dbReference type="PROSITE" id="PS50110">
    <property type="entry name" value="RESPONSE_REGULATORY"/>
    <property type="match status" value="1"/>
</dbReference>
<dbReference type="InterPro" id="IPR046947">
    <property type="entry name" value="LytR-like"/>
</dbReference>
<dbReference type="InterPro" id="IPR001789">
    <property type="entry name" value="Sig_transdc_resp-reg_receiver"/>
</dbReference>
<dbReference type="PANTHER" id="PTHR37299">
    <property type="entry name" value="TRANSCRIPTIONAL REGULATOR-RELATED"/>
    <property type="match status" value="1"/>
</dbReference>
<dbReference type="Gene3D" id="2.40.50.1020">
    <property type="entry name" value="LytTr DNA-binding domain"/>
    <property type="match status" value="1"/>
</dbReference>
<dbReference type="Pfam" id="PF00072">
    <property type="entry name" value="Response_reg"/>
    <property type="match status" value="1"/>
</dbReference>
<dbReference type="PROSITE" id="PS50930">
    <property type="entry name" value="HTH_LYTTR"/>
    <property type="match status" value="1"/>
</dbReference>
<evidence type="ECO:0000256" key="1">
    <source>
        <dbReference type="PROSITE-ProRule" id="PRU00169"/>
    </source>
</evidence>
<gene>
    <name evidence="4" type="ORF">J2S59_000761</name>
</gene>
<dbReference type="SMART" id="SM00448">
    <property type="entry name" value="REC"/>
    <property type="match status" value="1"/>
</dbReference>
<keyword evidence="5" id="KW-1185">Reference proteome</keyword>
<dbReference type="RefSeq" id="WP_068116836.1">
    <property type="nucleotide sequence ID" value="NZ_CCXJ01000050.1"/>
</dbReference>